<dbReference type="OMA" id="ICKQIHE"/>
<accession>A0A9F3QWA0</accession>
<dbReference type="PANTHER" id="PTHR31333:SF6">
    <property type="entry name" value="MUM1 LIKE 1"/>
    <property type="match status" value="1"/>
</dbReference>
<dbReference type="Pfam" id="PF20884">
    <property type="entry name" value="MUM1-like_PWWP"/>
    <property type="match status" value="1"/>
</dbReference>
<dbReference type="CDD" id="cd06080">
    <property type="entry name" value="PWWP_MUM1-like"/>
    <property type="match status" value="1"/>
</dbReference>
<feature type="domain" description="PWWP" evidence="2">
    <location>
        <begin position="189"/>
        <end position="319"/>
    </location>
</feature>
<reference evidence="4" key="1">
    <citation type="submission" date="2025-08" db="UniProtKB">
        <authorList>
            <consortium name="RefSeq"/>
        </authorList>
    </citation>
    <scope>IDENTIFICATION</scope>
    <source>
        <tissue evidence="4">Liver</tissue>
    </source>
</reference>
<dbReference type="RefSeq" id="XP_015746590.2">
    <property type="nucleotide sequence ID" value="XM_015891104.2"/>
</dbReference>
<evidence type="ECO:0000259" key="1">
    <source>
        <dbReference type="Pfam" id="PF20884"/>
    </source>
</evidence>
<dbReference type="Pfam" id="PF20886">
    <property type="entry name" value="PWP3A-B_C"/>
    <property type="match status" value="1"/>
</dbReference>
<organism evidence="3 4">
    <name type="scientific">Python bivittatus</name>
    <name type="common">Burmese python</name>
    <name type="synonym">Python molurus bivittatus</name>
    <dbReference type="NCBI Taxonomy" id="176946"/>
    <lineage>
        <taxon>Eukaryota</taxon>
        <taxon>Metazoa</taxon>
        <taxon>Chordata</taxon>
        <taxon>Craniata</taxon>
        <taxon>Vertebrata</taxon>
        <taxon>Euteleostomi</taxon>
        <taxon>Lepidosauria</taxon>
        <taxon>Squamata</taxon>
        <taxon>Bifurcata</taxon>
        <taxon>Unidentata</taxon>
        <taxon>Episquamata</taxon>
        <taxon>Toxicofera</taxon>
        <taxon>Serpentes</taxon>
        <taxon>Henophidia</taxon>
        <taxon>Pythonidae</taxon>
        <taxon>Python</taxon>
    </lineage>
</organism>
<proteinExistence type="predicted"/>
<keyword evidence="3" id="KW-1185">Reference proteome</keyword>
<dbReference type="Proteomes" id="UP000695026">
    <property type="component" value="Unplaced"/>
</dbReference>
<dbReference type="Gene3D" id="6.10.300.20">
    <property type="match status" value="1"/>
</dbReference>
<protein>
    <submittedName>
        <fullName evidence="4">PWWP domain-containing protein MUM1-like isoform X3</fullName>
    </submittedName>
</protein>
<dbReference type="InterPro" id="IPR048795">
    <property type="entry name" value="PWP3A_3B_4_C"/>
</dbReference>
<dbReference type="PANTHER" id="PTHR31333">
    <property type="entry name" value="PWWP DOMAIN-CONTAINING DNA REPAIR FACTOR 3 FAMILY MEMBER"/>
    <property type="match status" value="1"/>
</dbReference>
<dbReference type="InterPro" id="IPR035504">
    <property type="entry name" value="MUM1-like_PWWP"/>
</dbReference>
<gene>
    <name evidence="4" type="primary">LOC103054221</name>
</gene>
<dbReference type="Gene3D" id="2.30.30.140">
    <property type="match status" value="1"/>
</dbReference>
<dbReference type="KEGG" id="pbi:103054221"/>
<evidence type="ECO:0000313" key="3">
    <source>
        <dbReference type="Proteomes" id="UP000695026"/>
    </source>
</evidence>
<dbReference type="InterPro" id="IPR040263">
    <property type="entry name" value="PWP3A_3B_4"/>
</dbReference>
<dbReference type="AlphaFoldDB" id="A0A9F3QWA0"/>
<evidence type="ECO:0000259" key="2">
    <source>
        <dbReference type="Pfam" id="PF20886"/>
    </source>
</evidence>
<dbReference type="GeneID" id="103054221"/>
<name>A0A9F3QWA0_PYTBI</name>
<feature type="domain" description="MUM1-like PWWP" evidence="1">
    <location>
        <begin position="58"/>
        <end position="118"/>
    </location>
</feature>
<sequence length="404" mass="47078">MMVWCKLLRYPYWPAVGSAAEMWQVHPACTLVLWNGFIDCKLCGTWSSSDILLVFWQVKKVNRKTKKASVLLIEKSMDAKKSKGFSTSLRGLKHFDCEEKQMLIDKARERYNHDINWCISLIADYRIRIGCHSFVGSFLEYCADDMSYPVRKEALHNLSQMDFPQMEELDSQEFLAEMTPSKQAKKILPDRTRAARDRANKRIVEFIVKARGADEHLRSILNSKKQSRWLKKSLKTPQYLILETYLEDDDQQDLVLKYLRKVYREVGAKKLPLKNRDSSKFVLEVLFPEAIIYAISAVDQVDYKTAEEKYINGPLVSQRYLLEPSPRRCVCLSHDCASCTPVTLCSGDLLLQLSHTWCLQTCWECSSQNSQPPSRWLLGILEVYFLMYLTHIPRCWTVWILKMQ</sequence>
<dbReference type="OrthoDB" id="10013064at2759"/>
<evidence type="ECO:0000313" key="4">
    <source>
        <dbReference type="RefSeq" id="XP_015746590.2"/>
    </source>
</evidence>